<reference evidence="1 2" key="1">
    <citation type="journal article" date="2015" name="Genome Announc.">
        <title>Draft Genome Sequence of Cyanobacterium Hassallia byssoidea Strain VB512170, Isolated from Monuments in India.</title>
        <authorList>
            <person name="Singh D."/>
            <person name="Chandrababunaidu M.M."/>
            <person name="Panda A."/>
            <person name="Sen D."/>
            <person name="Bhattacharyya S."/>
            <person name="Adhikary S.P."/>
            <person name="Tripathy S."/>
        </authorList>
    </citation>
    <scope>NUCLEOTIDE SEQUENCE [LARGE SCALE GENOMIC DNA]</scope>
    <source>
        <strain evidence="1 2">VB512170</strain>
    </source>
</reference>
<organism evidence="1 2">
    <name type="scientific">Hassallia byssoidea VB512170</name>
    <dbReference type="NCBI Taxonomy" id="1304833"/>
    <lineage>
        <taxon>Bacteria</taxon>
        <taxon>Bacillati</taxon>
        <taxon>Cyanobacteriota</taxon>
        <taxon>Cyanophyceae</taxon>
        <taxon>Nostocales</taxon>
        <taxon>Tolypothrichaceae</taxon>
        <taxon>Hassallia</taxon>
    </lineage>
</organism>
<dbReference type="AlphaFoldDB" id="A0A846HBJ8"/>
<dbReference type="RefSeq" id="WP_163518942.1">
    <property type="nucleotide sequence ID" value="NZ_JTCM02000034.1"/>
</dbReference>
<dbReference type="EMBL" id="JTCM02000034">
    <property type="protein sequence ID" value="NEU74064.1"/>
    <property type="molecule type" value="Genomic_DNA"/>
</dbReference>
<evidence type="ECO:0000313" key="2">
    <source>
        <dbReference type="Proteomes" id="UP000031549"/>
    </source>
</evidence>
<keyword evidence="2" id="KW-1185">Reference proteome</keyword>
<sequence length="52" mass="6034">MGSVTKGSIQNKRVTWRSLNRDFLGDRLIDNIYLDREPILDLFDTMQASGLY</sequence>
<accession>A0A846HBJ8</accession>
<comment type="caution">
    <text evidence="1">The sequence shown here is derived from an EMBL/GenBank/DDBJ whole genome shotgun (WGS) entry which is preliminary data.</text>
</comment>
<evidence type="ECO:0000313" key="1">
    <source>
        <dbReference type="EMBL" id="NEU74064.1"/>
    </source>
</evidence>
<name>A0A846HBJ8_9CYAN</name>
<dbReference type="Proteomes" id="UP000031549">
    <property type="component" value="Unassembled WGS sequence"/>
</dbReference>
<gene>
    <name evidence="1" type="ORF">PI95_016240</name>
</gene>
<proteinExistence type="predicted"/>
<protein>
    <submittedName>
        <fullName evidence="1">Uncharacterized protein</fullName>
    </submittedName>
</protein>